<organism evidence="2 3">
    <name type="scientific">Pisum sativum</name>
    <name type="common">Garden pea</name>
    <name type="synonym">Lathyrus oleraceus</name>
    <dbReference type="NCBI Taxonomy" id="3888"/>
    <lineage>
        <taxon>Eukaryota</taxon>
        <taxon>Viridiplantae</taxon>
        <taxon>Streptophyta</taxon>
        <taxon>Embryophyta</taxon>
        <taxon>Tracheophyta</taxon>
        <taxon>Spermatophyta</taxon>
        <taxon>Magnoliopsida</taxon>
        <taxon>eudicotyledons</taxon>
        <taxon>Gunneridae</taxon>
        <taxon>Pentapetalae</taxon>
        <taxon>rosids</taxon>
        <taxon>fabids</taxon>
        <taxon>Fabales</taxon>
        <taxon>Fabaceae</taxon>
        <taxon>Papilionoideae</taxon>
        <taxon>50 kb inversion clade</taxon>
        <taxon>NPAAA clade</taxon>
        <taxon>Hologalegina</taxon>
        <taxon>IRL clade</taxon>
        <taxon>Fabeae</taxon>
        <taxon>Lathyrus</taxon>
    </lineage>
</organism>
<dbReference type="InterPro" id="IPR058594">
    <property type="entry name" value="PB1-like_dom_pln"/>
</dbReference>
<comment type="caution">
    <text evidence="2">The sequence shown here is derived from an EMBL/GenBank/DDBJ whole genome shotgun (WGS) entry which is preliminary data.</text>
</comment>
<gene>
    <name evidence="2" type="ORF">KIW84_044213</name>
</gene>
<dbReference type="Proteomes" id="UP001058974">
    <property type="component" value="Chromosome 4"/>
</dbReference>
<protein>
    <recommendedName>
        <fullName evidence="1">PB1-like domain-containing protein</fullName>
    </recommendedName>
</protein>
<evidence type="ECO:0000313" key="2">
    <source>
        <dbReference type="EMBL" id="KAI5420339.1"/>
    </source>
</evidence>
<evidence type="ECO:0000313" key="3">
    <source>
        <dbReference type="Proteomes" id="UP001058974"/>
    </source>
</evidence>
<feature type="domain" description="PB1-like" evidence="1">
    <location>
        <begin position="2"/>
        <end position="101"/>
    </location>
</feature>
<dbReference type="Pfam" id="PF26130">
    <property type="entry name" value="PB1-like"/>
    <property type="match status" value="1"/>
</dbReference>
<name>A0A9D5AVL4_PEA</name>
<reference evidence="2 3" key="1">
    <citation type="journal article" date="2022" name="Nat. Genet.">
        <title>Improved pea reference genome and pan-genome highlight genomic features and evolutionary characteristics.</title>
        <authorList>
            <person name="Yang T."/>
            <person name="Liu R."/>
            <person name="Luo Y."/>
            <person name="Hu S."/>
            <person name="Wang D."/>
            <person name="Wang C."/>
            <person name="Pandey M.K."/>
            <person name="Ge S."/>
            <person name="Xu Q."/>
            <person name="Li N."/>
            <person name="Li G."/>
            <person name="Huang Y."/>
            <person name="Saxena R.K."/>
            <person name="Ji Y."/>
            <person name="Li M."/>
            <person name="Yan X."/>
            <person name="He Y."/>
            <person name="Liu Y."/>
            <person name="Wang X."/>
            <person name="Xiang C."/>
            <person name="Varshney R.K."/>
            <person name="Ding H."/>
            <person name="Gao S."/>
            <person name="Zong X."/>
        </authorList>
    </citation>
    <scope>NUCLEOTIDE SEQUENCE [LARGE SCALE GENOMIC DNA]</scope>
    <source>
        <strain evidence="2 3">cv. Zhongwan 6</strain>
    </source>
</reference>
<keyword evidence="3" id="KW-1185">Reference proteome</keyword>
<accession>A0A9D5AVL4</accession>
<proteinExistence type="predicted"/>
<dbReference type="Gramene" id="Psat04G0421300-T1">
    <property type="protein sequence ID" value="KAI5420339.1"/>
    <property type="gene ID" value="KIW84_044213"/>
</dbReference>
<dbReference type="EMBL" id="JAMSHJ010000004">
    <property type="protein sequence ID" value="KAI5420339.1"/>
    <property type="molecule type" value="Genomic_DNA"/>
</dbReference>
<sequence>MQHFNVILHHGGEFIMVKKNYIIHRGGVDTLVSSQHIEKWTMSEVRKLVNRWGYKEGSYRLWMKILEIDEDFFQIRKDGDAYDFGAYAYTTQVDGDIYLKHDANDIKIESRPKKKIDDDEYCNDGLDNLDLDESSDDERLKFEKFRKEKLSKDYKFK</sequence>
<dbReference type="AlphaFoldDB" id="A0A9D5AVL4"/>
<evidence type="ECO:0000259" key="1">
    <source>
        <dbReference type="Pfam" id="PF26130"/>
    </source>
</evidence>